<evidence type="ECO:0000259" key="3">
    <source>
        <dbReference type="PROSITE" id="PS50887"/>
    </source>
</evidence>
<dbReference type="PROSITE" id="PS50883">
    <property type="entry name" value="EAL"/>
    <property type="match status" value="1"/>
</dbReference>
<dbReference type="Gene3D" id="3.30.70.270">
    <property type="match status" value="1"/>
</dbReference>
<dbReference type="PROSITE" id="PS50887">
    <property type="entry name" value="GGDEF"/>
    <property type="match status" value="1"/>
</dbReference>
<dbReference type="SUPFAM" id="SSF55073">
    <property type="entry name" value="Nucleotide cyclase"/>
    <property type="match status" value="1"/>
</dbReference>
<keyword evidence="1" id="KW-0812">Transmembrane</keyword>
<gene>
    <name evidence="4" type="ORF">P0Y56_00260</name>
</gene>
<dbReference type="InterPro" id="IPR035919">
    <property type="entry name" value="EAL_sf"/>
</dbReference>
<feature type="transmembrane region" description="Helical" evidence="1">
    <location>
        <begin position="17"/>
        <end position="34"/>
    </location>
</feature>
<dbReference type="InterPro" id="IPR000160">
    <property type="entry name" value="GGDEF_dom"/>
</dbReference>
<feature type="domain" description="GGDEF" evidence="3">
    <location>
        <begin position="125"/>
        <end position="258"/>
    </location>
</feature>
<sequence length="527" mass="57753">MADMQDISRRLVRREEALGICICGAIVLILFHQFDAFDRLAAFLSAHEAWQLDEIFFTICTGGVAALFIAIRRAHDMRREIAAREAAELRITQAARHDPLTGLPNRRVLEEELRTTLLESGRAGQECAVLFIDLDHFKPVNEAYGHEFGDALLIEVSNRFRKLANPGVLTYRLGGDEFVCVISYEPGSQVPNRLAAQIILSLAEPFQIGERKIEIGATVGISRCPADGKHADELIHCADVAMCEAERTAPRTYRFFHAEMDVRLSERAALELEIRAALGAGDIIPYFQPVIDLDSGRVAGFEALARWIHPVRGIISPDHFIPILEDLGLVDALGQHILSEGCLVAQQWPPHTTLSINISPQQLSDPWLSPKLLSALAKTGFAPSRLIVEITEDTIIGDIDLAAEVFASLQNAGIRIALDDFGKGYSSLAHLRQLRFNHLKIDSSFVRSMESLESQKIVSAVVGLGKSLGMSVTAEGVETVAIADALRGLGCEQAQGFLFGRPVPASETAAAAAMRFKTQTHLLRRTG</sequence>
<name>A0AAJ5X6Z6_9SPHN</name>
<dbReference type="KEGG" id="acob:P0Y56_00260"/>
<dbReference type="SUPFAM" id="SSF141868">
    <property type="entry name" value="EAL domain-like"/>
    <property type="match status" value="1"/>
</dbReference>
<dbReference type="CDD" id="cd01949">
    <property type="entry name" value="GGDEF"/>
    <property type="match status" value="1"/>
</dbReference>
<dbReference type="Pfam" id="PF00563">
    <property type="entry name" value="EAL"/>
    <property type="match status" value="1"/>
</dbReference>
<dbReference type="PANTHER" id="PTHR44757:SF2">
    <property type="entry name" value="BIOFILM ARCHITECTURE MAINTENANCE PROTEIN MBAA"/>
    <property type="match status" value="1"/>
</dbReference>
<dbReference type="SMART" id="SM00267">
    <property type="entry name" value="GGDEF"/>
    <property type="match status" value="1"/>
</dbReference>
<reference evidence="4" key="1">
    <citation type="submission" date="2023-03" db="EMBL/GenBank/DDBJ databases">
        <title>Andean soil-derived lignocellulolytic bacterial consortium as a source of novel taxa and putative plastic-active enzymes.</title>
        <authorList>
            <person name="Diaz-Garcia L."/>
            <person name="Chuvochina M."/>
            <person name="Feuerriegel G."/>
            <person name="Bunk B."/>
            <person name="Sproer C."/>
            <person name="Streit W.R."/>
            <person name="Rodriguez L.M."/>
            <person name="Overmann J."/>
            <person name="Jimenez D.J."/>
        </authorList>
    </citation>
    <scope>NUCLEOTIDE SEQUENCE</scope>
    <source>
        <strain evidence="4">MAG 26</strain>
    </source>
</reference>
<dbReference type="Gene3D" id="3.20.20.450">
    <property type="entry name" value="EAL domain"/>
    <property type="match status" value="1"/>
</dbReference>
<dbReference type="AlphaFoldDB" id="A0AAJ5X6Z6"/>
<dbReference type="SMART" id="SM00052">
    <property type="entry name" value="EAL"/>
    <property type="match status" value="1"/>
</dbReference>
<evidence type="ECO:0000256" key="1">
    <source>
        <dbReference type="SAM" id="Phobius"/>
    </source>
</evidence>
<dbReference type="InterPro" id="IPR052155">
    <property type="entry name" value="Biofilm_reg_signaling"/>
</dbReference>
<dbReference type="InterPro" id="IPR001633">
    <property type="entry name" value="EAL_dom"/>
</dbReference>
<evidence type="ECO:0000313" key="5">
    <source>
        <dbReference type="Proteomes" id="UP001218362"/>
    </source>
</evidence>
<dbReference type="EMBL" id="CP119316">
    <property type="protein sequence ID" value="WEK46758.1"/>
    <property type="molecule type" value="Genomic_DNA"/>
</dbReference>
<feature type="transmembrane region" description="Helical" evidence="1">
    <location>
        <begin position="54"/>
        <end position="71"/>
    </location>
</feature>
<dbReference type="InterPro" id="IPR029787">
    <property type="entry name" value="Nucleotide_cyclase"/>
</dbReference>
<dbReference type="Proteomes" id="UP001218362">
    <property type="component" value="Chromosome"/>
</dbReference>
<protein>
    <submittedName>
        <fullName evidence="4">EAL domain-containing protein</fullName>
    </submittedName>
</protein>
<organism evidence="4 5">
    <name type="scientific">Candidatus Andeanibacterium colombiense</name>
    <dbReference type="NCBI Taxonomy" id="3121345"/>
    <lineage>
        <taxon>Bacteria</taxon>
        <taxon>Pseudomonadati</taxon>
        <taxon>Pseudomonadota</taxon>
        <taxon>Alphaproteobacteria</taxon>
        <taxon>Sphingomonadales</taxon>
        <taxon>Sphingomonadaceae</taxon>
        <taxon>Candidatus Andeanibacterium</taxon>
    </lineage>
</organism>
<proteinExistence type="predicted"/>
<keyword evidence="1" id="KW-0472">Membrane</keyword>
<dbReference type="CDD" id="cd01948">
    <property type="entry name" value="EAL"/>
    <property type="match status" value="1"/>
</dbReference>
<dbReference type="NCBIfam" id="TIGR00254">
    <property type="entry name" value="GGDEF"/>
    <property type="match status" value="1"/>
</dbReference>
<evidence type="ECO:0000313" key="4">
    <source>
        <dbReference type="EMBL" id="WEK46758.1"/>
    </source>
</evidence>
<accession>A0AAJ5X6Z6</accession>
<dbReference type="PANTHER" id="PTHR44757">
    <property type="entry name" value="DIGUANYLATE CYCLASE DGCP"/>
    <property type="match status" value="1"/>
</dbReference>
<keyword evidence="1" id="KW-1133">Transmembrane helix</keyword>
<feature type="domain" description="EAL" evidence="2">
    <location>
        <begin position="267"/>
        <end position="516"/>
    </location>
</feature>
<evidence type="ECO:0000259" key="2">
    <source>
        <dbReference type="PROSITE" id="PS50883"/>
    </source>
</evidence>
<dbReference type="InterPro" id="IPR043128">
    <property type="entry name" value="Rev_trsase/Diguanyl_cyclase"/>
</dbReference>
<dbReference type="Pfam" id="PF00990">
    <property type="entry name" value="GGDEF"/>
    <property type="match status" value="1"/>
</dbReference>